<dbReference type="PANTHER" id="PTHR30273">
    <property type="entry name" value="PERIPLASMIC SIGNAL SENSOR AND SIGMA FACTOR ACTIVATOR FECR-RELATED"/>
    <property type="match status" value="1"/>
</dbReference>
<dbReference type="Gene3D" id="2.60.120.1440">
    <property type="match status" value="1"/>
</dbReference>
<proteinExistence type="predicted"/>
<dbReference type="InterPro" id="IPR012373">
    <property type="entry name" value="Ferrdict_sens_TM"/>
</dbReference>
<keyword evidence="4" id="KW-1185">Reference proteome</keyword>
<dbReference type="RefSeq" id="WP_188953150.1">
    <property type="nucleotide sequence ID" value="NZ_BMIB01000003.1"/>
</dbReference>
<evidence type="ECO:0000313" key="4">
    <source>
        <dbReference type="Proteomes" id="UP000627292"/>
    </source>
</evidence>
<dbReference type="AlphaFoldDB" id="A0A917J0L0"/>
<feature type="domain" description="FecR protein" evidence="1">
    <location>
        <begin position="135"/>
        <end position="225"/>
    </location>
</feature>
<gene>
    <name evidence="3" type="ORF">GCM10011379_27460</name>
</gene>
<sequence>MDAQRLSYLLEQYGTGSIQAAEQAELDTWYEALEITGAPFFTSGQPKQQQLDILLQQLHSRLPAPQAPVVPLQPAARRYHLRGIAVAAGIAAAVAGVYIWQQQQQQRATTTQLAKTQQVVPVINDSIAAFRRKTNTGKTNLQLKLEDGTVAVLSPAASLKYPQQFGSDAREVTIEGKVFFDVAKDKQRPFTVYSAHFATAVLGTSFSIQDMPSGLSVKLFSGKVKVRSTEGQQTGWKKDLVLLAGEQLQYNAHKGALAVSKMSAAVAAPVAAVQQGTVTDSGDEMVFENASLPQVLDCISRFYNISIQYNKAAIEGLYFSGAMQKTDAAAVILKAIIRMNGLDIQETEQGYQIGNPQ</sequence>
<protein>
    <recommendedName>
        <fullName evidence="5">FecR family protein</fullName>
    </recommendedName>
</protein>
<dbReference type="Proteomes" id="UP000627292">
    <property type="component" value="Unassembled WGS sequence"/>
</dbReference>
<dbReference type="InterPro" id="IPR032508">
    <property type="entry name" value="FecR_C"/>
</dbReference>
<evidence type="ECO:0008006" key="5">
    <source>
        <dbReference type="Google" id="ProtNLM"/>
    </source>
</evidence>
<dbReference type="GO" id="GO:0016989">
    <property type="term" value="F:sigma factor antagonist activity"/>
    <property type="evidence" value="ECO:0007669"/>
    <property type="project" value="TreeGrafter"/>
</dbReference>
<dbReference type="InterPro" id="IPR006860">
    <property type="entry name" value="FecR"/>
</dbReference>
<evidence type="ECO:0000313" key="3">
    <source>
        <dbReference type="EMBL" id="GGH69801.1"/>
    </source>
</evidence>
<evidence type="ECO:0000259" key="2">
    <source>
        <dbReference type="Pfam" id="PF16344"/>
    </source>
</evidence>
<name>A0A917J0L0_9BACT</name>
<evidence type="ECO:0000259" key="1">
    <source>
        <dbReference type="Pfam" id="PF04773"/>
    </source>
</evidence>
<reference evidence="3" key="2">
    <citation type="submission" date="2020-09" db="EMBL/GenBank/DDBJ databases">
        <authorList>
            <person name="Sun Q."/>
            <person name="Zhou Y."/>
        </authorList>
    </citation>
    <scope>NUCLEOTIDE SEQUENCE</scope>
    <source>
        <strain evidence="3">CGMCC 1.15290</strain>
    </source>
</reference>
<comment type="caution">
    <text evidence="3">The sequence shown here is derived from an EMBL/GenBank/DDBJ whole genome shotgun (WGS) entry which is preliminary data.</text>
</comment>
<dbReference type="Gene3D" id="3.55.50.30">
    <property type="match status" value="1"/>
</dbReference>
<dbReference type="Pfam" id="PF16344">
    <property type="entry name" value="FecR_C"/>
    <property type="match status" value="1"/>
</dbReference>
<feature type="domain" description="Protein FecR C-terminal" evidence="2">
    <location>
        <begin position="285"/>
        <end position="346"/>
    </location>
</feature>
<dbReference type="Pfam" id="PF04773">
    <property type="entry name" value="FecR"/>
    <property type="match status" value="1"/>
</dbReference>
<reference evidence="3" key="1">
    <citation type="journal article" date="2014" name="Int. J. Syst. Evol. Microbiol.">
        <title>Complete genome sequence of Corynebacterium casei LMG S-19264T (=DSM 44701T), isolated from a smear-ripened cheese.</title>
        <authorList>
            <consortium name="US DOE Joint Genome Institute (JGI-PGF)"/>
            <person name="Walter F."/>
            <person name="Albersmeier A."/>
            <person name="Kalinowski J."/>
            <person name="Ruckert C."/>
        </authorList>
    </citation>
    <scope>NUCLEOTIDE SEQUENCE</scope>
    <source>
        <strain evidence="3">CGMCC 1.15290</strain>
    </source>
</reference>
<dbReference type="EMBL" id="BMIB01000003">
    <property type="protein sequence ID" value="GGH69801.1"/>
    <property type="molecule type" value="Genomic_DNA"/>
</dbReference>
<dbReference type="PANTHER" id="PTHR30273:SF2">
    <property type="entry name" value="PROTEIN FECR"/>
    <property type="match status" value="1"/>
</dbReference>
<accession>A0A917J0L0</accession>
<organism evidence="3 4">
    <name type="scientific">Filimonas zeae</name>
    <dbReference type="NCBI Taxonomy" id="1737353"/>
    <lineage>
        <taxon>Bacteria</taxon>
        <taxon>Pseudomonadati</taxon>
        <taxon>Bacteroidota</taxon>
        <taxon>Chitinophagia</taxon>
        <taxon>Chitinophagales</taxon>
        <taxon>Chitinophagaceae</taxon>
        <taxon>Filimonas</taxon>
    </lineage>
</organism>
<dbReference type="PIRSF" id="PIRSF018266">
    <property type="entry name" value="FecR"/>
    <property type="match status" value="1"/>
</dbReference>